<reference evidence="6 7" key="1">
    <citation type="submission" date="2016-10" db="EMBL/GenBank/DDBJ databases">
        <authorList>
            <person name="de Groot N.N."/>
        </authorList>
    </citation>
    <scope>NUCLEOTIDE SEQUENCE [LARGE SCALE GENOMIC DNA]</scope>
    <source>
        <strain evidence="6 7">HL3</strain>
    </source>
</reference>
<organism evidence="6 7">
    <name type="scientific">Thiohalospira halophila DSM 15071</name>
    <dbReference type="NCBI Taxonomy" id="1123397"/>
    <lineage>
        <taxon>Bacteria</taxon>
        <taxon>Pseudomonadati</taxon>
        <taxon>Pseudomonadota</taxon>
        <taxon>Gammaproteobacteria</taxon>
        <taxon>Thiohalospirales</taxon>
        <taxon>Thiohalospiraceae</taxon>
        <taxon>Thiohalospira</taxon>
    </lineage>
</organism>
<proteinExistence type="inferred from homology"/>
<dbReference type="AlphaFoldDB" id="A0A1I1VND6"/>
<evidence type="ECO:0000313" key="7">
    <source>
        <dbReference type="Proteomes" id="UP000198611"/>
    </source>
</evidence>
<feature type="compositionally biased region" description="Basic and acidic residues" evidence="4">
    <location>
        <begin position="151"/>
        <end position="169"/>
    </location>
</feature>
<feature type="chain" id="PRO_5011537912" description="Signaling pathway modulator ZraP" evidence="5">
    <location>
        <begin position="27"/>
        <end position="183"/>
    </location>
</feature>
<dbReference type="EMBL" id="FOMJ01000010">
    <property type="protein sequence ID" value="SFD84324.1"/>
    <property type="molecule type" value="Genomic_DNA"/>
</dbReference>
<accession>A0A1I1VND6</accession>
<dbReference type="RefSeq" id="WP_093429027.1">
    <property type="nucleotide sequence ID" value="NZ_FOMJ01000010.1"/>
</dbReference>
<dbReference type="Gene3D" id="1.20.120.1490">
    <property type="match status" value="1"/>
</dbReference>
<evidence type="ECO:0000256" key="5">
    <source>
        <dbReference type="SAM" id="SignalP"/>
    </source>
</evidence>
<dbReference type="Pfam" id="PF13801">
    <property type="entry name" value="Metal_resist"/>
    <property type="match status" value="1"/>
</dbReference>
<gene>
    <name evidence="6" type="ORF">SAMN05660831_02412</name>
</gene>
<keyword evidence="5" id="KW-0732">Signal</keyword>
<evidence type="ECO:0000256" key="4">
    <source>
        <dbReference type="SAM" id="MobiDB-lite"/>
    </source>
</evidence>
<sequence length="183" mass="20967">MKTPTRLAAVTFATLAALALAGPVMAADGDKPRMMHDRAGMMGGDPAMMEMMQHRYRMADPDMAPMMGMGTGMGPQTMHDLGLSRAQVRNIIQIRQESAGEGARLMAEIQERHWELTRAMAADDPDAERIGQLHLQIRERQQELARTQQQTHDRVMETLSDEQRERLQERDRWNRWDWPVEDE</sequence>
<feature type="region of interest" description="Disordered" evidence="4">
    <location>
        <begin position="142"/>
        <end position="169"/>
    </location>
</feature>
<evidence type="ECO:0000256" key="3">
    <source>
        <dbReference type="ARBA" id="ARBA00045001"/>
    </source>
</evidence>
<evidence type="ECO:0000313" key="6">
    <source>
        <dbReference type="EMBL" id="SFD84324.1"/>
    </source>
</evidence>
<dbReference type="InterPro" id="IPR025961">
    <property type="entry name" value="Metal_resist"/>
</dbReference>
<comment type="similarity">
    <text evidence="1">Belongs to the ZraP family.</text>
</comment>
<name>A0A1I1VND6_9GAMM</name>
<evidence type="ECO:0000256" key="1">
    <source>
        <dbReference type="ARBA" id="ARBA00044945"/>
    </source>
</evidence>
<keyword evidence="7" id="KW-1185">Reference proteome</keyword>
<dbReference type="Proteomes" id="UP000198611">
    <property type="component" value="Unassembled WGS sequence"/>
</dbReference>
<feature type="signal peptide" evidence="5">
    <location>
        <begin position="1"/>
        <end position="26"/>
    </location>
</feature>
<protein>
    <recommendedName>
        <fullName evidence="2">Signaling pathway modulator ZraP</fullName>
    </recommendedName>
    <alternativeName>
        <fullName evidence="3">Zinc resistance-associated protein</fullName>
    </alternativeName>
</protein>
<evidence type="ECO:0000256" key="2">
    <source>
        <dbReference type="ARBA" id="ARBA00044983"/>
    </source>
</evidence>